<organism evidence="1 2">
    <name type="scientific">Pseudomonas jessenii</name>
    <dbReference type="NCBI Taxonomy" id="77298"/>
    <lineage>
        <taxon>Bacteria</taxon>
        <taxon>Pseudomonadati</taxon>
        <taxon>Pseudomonadota</taxon>
        <taxon>Gammaproteobacteria</taxon>
        <taxon>Pseudomonadales</taxon>
        <taxon>Pseudomonadaceae</taxon>
        <taxon>Pseudomonas</taxon>
    </lineage>
</organism>
<dbReference type="EMBL" id="QRAV01000037">
    <property type="protein sequence ID" value="RDL12513.1"/>
    <property type="molecule type" value="Genomic_DNA"/>
</dbReference>
<sequence length="351" mass="37216">RQYELSNVASDTVISINPPYLGATASGATYAVMPVQGYPKGLVDQVREWVNSYGPKMAALGTTGNYDILPLNKGGTGAADVAGARAALQVGPRRNLIFNPLFNVNQRRYGGEATTSANQYVYDRWRVVVSGQTAGGQANKNGFTIVVPAGGLEQVVEGSFISGGDYTLSWSGATAATINGSAVANGAQVTLTAGANVTIRFSGGYMFYPKLEMGSIATGYEDRSYGEELILCQRYYEKSYPFDAKPGTISGVASPNASNGMTFSCSGTGTRAMGRTKFSVEKRAVPSVRYWDQAGNPSSFSAGNFDGTIQTNGFTGDSFRTVQASSSYIWGHCARNAGDTFFCHWEASAEL</sequence>
<evidence type="ECO:0000313" key="2">
    <source>
        <dbReference type="Proteomes" id="UP000255365"/>
    </source>
</evidence>
<dbReference type="Proteomes" id="UP000255365">
    <property type="component" value="Unassembled WGS sequence"/>
</dbReference>
<reference evidence="1 2" key="1">
    <citation type="submission" date="2018-07" db="EMBL/GenBank/DDBJ databases">
        <title>Genome sequencing of rice bacterial endophytes.</title>
        <authorList>
            <person name="Venturi V."/>
        </authorList>
    </citation>
    <scope>NUCLEOTIDE SEQUENCE [LARGE SCALE GENOMIC DNA]</scope>
    <source>
        <strain evidence="1 2">E2333</strain>
    </source>
</reference>
<comment type="caution">
    <text evidence="1">The sequence shown here is derived from an EMBL/GenBank/DDBJ whole genome shotgun (WGS) entry which is preliminary data.</text>
</comment>
<accession>A0A370S0C3</accession>
<name>A0A370S0C3_PSEJE</name>
<evidence type="ECO:0000313" key="1">
    <source>
        <dbReference type="EMBL" id="RDL12513.1"/>
    </source>
</evidence>
<gene>
    <name evidence="1" type="ORF">DEU51_1373</name>
</gene>
<dbReference type="AlphaFoldDB" id="A0A370S0C3"/>
<proteinExistence type="predicted"/>
<feature type="non-terminal residue" evidence="1">
    <location>
        <position position="1"/>
    </location>
</feature>
<protein>
    <submittedName>
        <fullName evidence="1">Uncharacterized protein</fullName>
    </submittedName>
</protein>